<reference evidence="3 4" key="1">
    <citation type="journal article" date="2023" name="G3 (Bethesda)">
        <title>A chromosome-length genome assembly and annotation of blackberry (Rubus argutus, cv. 'Hillquist').</title>
        <authorList>
            <person name="Bruna T."/>
            <person name="Aryal R."/>
            <person name="Dudchenko O."/>
            <person name="Sargent D.J."/>
            <person name="Mead D."/>
            <person name="Buti M."/>
            <person name="Cavallini A."/>
            <person name="Hytonen T."/>
            <person name="Andres J."/>
            <person name="Pham M."/>
            <person name="Weisz D."/>
            <person name="Mascagni F."/>
            <person name="Usai G."/>
            <person name="Natali L."/>
            <person name="Bassil N."/>
            <person name="Fernandez G.E."/>
            <person name="Lomsadze A."/>
            <person name="Armour M."/>
            <person name="Olukolu B."/>
            <person name="Poorten T."/>
            <person name="Britton C."/>
            <person name="Davik J."/>
            <person name="Ashrafi H."/>
            <person name="Aiden E.L."/>
            <person name="Borodovsky M."/>
            <person name="Worthington M."/>
        </authorList>
    </citation>
    <scope>NUCLEOTIDE SEQUENCE [LARGE SCALE GENOMIC DNA]</scope>
    <source>
        <strain evidence="3">PI 553951</strain>
    </source>
</reference>
<dbReference type="PANTHER" id="PTHR47926">
    <property type="entry name" value="PENTATRICOPEPTIDE REPEAT-CONTAINING PROTEIN"/>
    <property type="match status" value="1"/>
</dbReference>
<feature type="repeat" description="PPR" evidence="2">
    <location>
        <begin position="22"/>
        <end position="56"/>
    </location>
</feature>
<dbReference type="GO" id="GO:0003723">
    <property type="term" value="F:RNA binding"/>
    <property type="evidence" value="ECO:0007669"/>
    <property type="project" value="InterPro"/>
</dbReference>
<dbReference type="PROSITE" id="PS51375">
    <property type="entry name" value="PPR"/>
    <property type="match status" value="1"/>
</dbReference>
<evidence type="ECO:0000256" key="2">
    <source>
        <dbReference type="PROSITE-ProRule" id="PRU00708"/>
    </source>
</evidence>
<gene>
    <name evidence="3" type="ORF">M0R45_026436</name>
</gene>
<dbReference type="NCBIfam" id="TIGR00756">
    <property type="entry name" value="PPR"/>
    <property type="match status" value="1"/>
</dbReference>
<evidence type="ECO:0000313" key="4">
    <source>
        <dbReference type="Proteomes" id="UP001457282"/>
    </source>
</evidence>
<dbReference type="EMBL" id="JBEDUW010000005">
    <property type="protein sequence ID" value="KAK9929334.1"/>
    <property type="molecule type" value="Genomic_DNA"/>
</dbReference>
<sequence>MYVKCGSLDDARKLFDEMPHTDLVTWTAMISGYSQHDRPVDALVLFPQMLRRGLEPNQFTLSSLLKASGAGPDDKHGRQLHAYCFKYGFDSYVYVGHFSPWTCMLGVAYGRIPNDL</sequence>
<evidence type="ECO:0008006" key="5">
    <source>
        <dbReference type="Google" id="ProtNLM"/>
    </source>
</evidence>
<comment type="caution">
    <text evidence="3">The sequence shown here is derived from an EMBL/GenBank/DDBJ whole genome shotgun (WGS) entry which is preliminary data.</text>
</comment>
<dbReference type="Proteomes" id="UP001457282">
    <property type="component" value="Unassembled WGS sequence"/>
</dbReference>
<dbReference type="AlphaFoldDB" id="A0AAW1WXE1"/>
<dbReference type="InterPro" id="IPR046960">
    <property type="entry name" value="PPR_At4g14850-like_plant"/>
</dbReference>
<dbReference type="GO" id="GO:0009451">
    <property type="term" value="P:RNA modification"/>
    <property type="evidence" value="ECO:0007669"/>
    <property type="project" value="InterPro"/>
</dbReference>
<dbReference type="InterPro" id="IPR002885">
    <property type="entry name" value="PPR_rpt"/>
</dbReference>
<dbReference type="PANTHER" id="PTHR47926:SF347">
    <property type="entry name" value="PENTATRICOPEPTIDE REPEAT-CONTAINING PROTEIN"/>
    <property type="match status" value="1"/>
</dbReference>
<name>A0AAW1WXE1_RUBAR</name>
<organism evidence="3 4">
    <name type="scientific">Rubus argutus</name>
    <name type="common">Southern blackberry</name>
    <dbReference type="NCBI Taxonomy" id="59490"/>
    <lineage>
        <taxon>Eukaryota</taxon>
        <taxon>Viridiplantae</taxon>
        <taxon>Streptophyta</taxon>
        <taxon>Embryophyta</taxon>
        <taxon>Tracheophyta</taxon>
        <taxon>Spermatophyta</taxon>
        <taxon>Magnoliopsida</taxon>
        <taxon>eudicotyledons</taxon>
        <taxon>Gunneridae</taxon>
        <taxon>Pentapetalae</taxon>
        <taxon>rosids</taxon>
        <taxon>fabids</taxon>
        <taxon>Rosales</taxon>
        <taxon>Rosaceae</taxon>
        <taxon>Rosoideae</taxon>
        <taxon>Rosoideae incertae sedis</taxon>
        <taxon>Rubus</taxon>
    </lineage>
</organism>
<keyword evidence="4" id="KW-1185">Reference proteome</keyword>
<proteinExistence type="predicted"/>
<dbReference type="Pfam" id="PF01535">
    <property type="entry name" value="PPR"/>
    <property type="match status" value="1"/>
</dbReference>
<evidence type="ECO:0000256" key="1">
    <source>
        <dbReference type="ARBA" id="ARBA00022737"/>
    </source>
</evidence>
<keyword evidence="1" id="KW-0677">Repeat</keyword>
<dbReference type="InterPro" id="IPR011990">
    <property type="entry name" value="TPR-like_helical_dom_sf"/>
</dbReference>
<dbReference type="Pfam" id="PF13041">
    <property type="entry name" value="PPR_2"/>
    <property type="match status" value="1"/>
</dbReference>
<protein>
    <recommendedName>
        <fullName evidence="5">Pentatricopeptide repeat-containing protein</fullName>
    </recommendedName>
</protein>
<dbReference type="Gene3D" id="1.25.40.10">
    <property type="entry name" value="Tetratricopeptide repeat domain"/>
    <property type="match status" value="1"/>
</dbReference>
<accession>A0AAW1WXE1</accession>
<evidence type="ECO:0000313" key="3">
    <source>
        <dbReference type="EMBL" id="KAK9929334.1"/>
    </source>
</evidence>